<dbReference type="GO" id="GO:0006412">
    <property type="term" value="P:translation"/>
    <property type="evidence" value="ECO:0007669"/>
    <property type="project" value="UniProtKB-UniRule"/>
</dbReference>
<organism evidence="12 13">
    <name type="scientific">Candidatus Liptonbacteria bacterium RIFOXYB1_FULL_36_10</name>
    <dbReference type="NCBI Taxonomy" id="1798654"/>
    <lineage>
        <taxon>Bacteria</taxon>
        <taxon>Candidatus Liptoniibacteriota</taxon>
    </lineage>
</organism>
<comment type="caution">
    <text evidence="12">The sequence shown here is derived from an EMBL/GenBank/DDBJ whole genome shotgun (WGS) entry which is preliminary data.</text>
</comment>
<evidence type="ECO:0000256" key="4">
    <source>
        <dbReference type="ARBA" id="ARBA00022741"/>
    </source>
</evidence>
<comment type="similarity">
    <text evidence="1 10">Belongs to the GatB/GatE family. GatB subfamily.</text>
</comment>
<evidence type="ECO:0000256" key="8">
    <source>
        <dbReference type="ARBA" id="ARBA00047380"/>
    </source>
</evidence>
<dbReference type="SUPFAM" id="SSF55931">
    <property type="entry name" value="Glutamine synthetase/guanido kinase"/>
    <property type="match status" value="1"/>
</dbReference>
<evidence type="ECO:0000256" key="6">
    <source>
        <dbReference type="ARBA" id="ARBA00022917"/>
    </source>
</evidence>
<evidence type="ECO:0000313" key="13">
    <source>
        <dbReference type="Proteomes" id="UP000178599"/>
    </source>
</evidence>
<keyword evidence="6 10" id="KW-0648">Protein biosynthesis</keyword>
<evidence type="ECO:0000256" key="1">
    <source>
        <dbReference type="ARBA" id="ARBA00005306"/>
    </source>
</evidence>
<evidence type="ECO:0000259" key="11">
    <source>
        <dbReference type="SMART" id="SM00845"/>
    </source>
</evidence>
<evidence type="ECO:0000256" key="2">
    <source>
        <dbReference type="ARBA" id="ARBA00011123"/>
    </source>
</evidence>
<dbReference type="GO" id="GO:0005524">
    <property type="term" value="F:ATP binding"/>
    <property type="evidence" value="ECO:0007669"/>
    <property type="project" value="UniProtKB-KW"/>
</dbReference>
<dbReference type="InterPro" id="IPR017959">
    <property type="entry name" value="Asn/Gln-tRNA_amidoTrfase_suB/E"/>
</dbReference>
<dbReference type="EMBL" id="MHLE01000007">
    <property type="protein sequence ID" value="OGZ03199.1"/>
    <property type="molecule type" value="Genomic_DNA"/>
</dbReference>
<evidence type="ECO:0000256" key="3">
    <source>
        <dbReference type="ARBA" id="ARBA00022598"/>
    </source>
</evidence>
<dbReference type="Pfam" id="PF02934">
    <property type="entry name" value="GatB_N"/>
    <property type="match status" value="1"/>
</dbReference>
<comment type="function">
    <text evidence="7 10">Allows the formation of correctly charged Asn-tRNA(Asn) or Gln-tRNA(Gln) through the transamidation of misacylated Asp-tRNA(Asn) or Glu-tRNA(Gln) in organisms which lack either or both of asparaginyl-tRNA or glutaminyl-tRNA synthetases. The reaction takes place in the presence of glutamine and ATP through an activated phospho-Asp-tRNA(Asn) or phospho-Glu-tRNA(Gln).</text>
</comment>
<dbReference type="InterPro" id="IPR017958">
    <property type="entry name" value="Gln-tRNA_amidoTrfase_suB_CS"/>
</dbReference>
<comment type="catalytic activity">
    <reaction evidence="9 10">
        <text>L-glutamyl-tRNA(Gln) + L-glutamine + ATP + H2O = L-glutaminyl-tRNA(Gln) + L-glutamate + ADP + phosphate + H(+)</text>
        <dbReference type="Rhea" id="RHEA:17521"/>
        <dbReference type="Rhea" id="RHEA-COMP:9681"/>
        <dbReference type="Rhea" id="RHEA-COMP:9684"/>
        <dbReference type="ChEBI" id="CHEBI:15377"/>
        <dbReference type="ChEBI" id="CHEBI:15378"/>
        <dbReference type="ChEBI" id="CHEBI:29985"/>
        <dbReference type="ChEBI" id="CHEBI:30616"/>
        <dbReference type="ChEBI" id="CHEBI:43474"/>
        <dbReference type="ChEBI" id="CHEBI:58359"/>
        <dbReference type="ChEBI" id="CHEBI:78520"/>
        <dbReference type="ChEBI" id="CHEBI:78521"/>
        <dbReference type="ChEBI" id="CHEBI:456216"/>
    </reaction>
</comment>
<comment type="catalytic activity">
    <reaction evidence="8 10">
        <text>L-aspartyl-tRNA(Asn) + L-glutamine + ATP + H2O = L-asparaginyl-tRNA(Asn) + L-glutamate + ADP + phosphate + 2 H(+)</text>
        <dbReference type="Rhea" id="RHEA:14513"/>
        <dbReference type="Rhea" id="RHEA-COMP:9674"/>
        <dbReference type="Rhea" id="RHEA-COMP:9677"/>
        <dbReference type="ChEBI" id="CHEBI:15377"/>
        <dbReference type="ChEBI" id="CHEBI:15378"/>
        <dbReference type="ChEBI" id="CHEBI:29985"/>
        <dbReference type="ChEBI" id="CHEBI:30616"/>
        <dbReference type="ChEBI" id="CHEBI:43474"/>
        <dbReference type="ChEBI" id="CHEBI:58359"/>
        <dbReference type="ChEBI" id="CHEBI:78515"/>
        <dbReference type="ChEBI" id="CHEBI:78516"/>
        <dbReference type="ChEBI" id="CHEBI:456216"/>
    </reaction>
</comment>
<dbReference type="InterPro" id="IPR023168">
    <property type="entry name" value="GatB_Yqey_C_2"/>
</dbReference>
<dbReference type="Gene3D" id="1.10.10.410">
    <property type="match status" value="1"/>
</dbReference>
<dbReference type="NCBIfam" id="TIGR00133">
    <property type="entry name" value="gatB"/>
    <property type="match status" value="1"/>
</dbReference>
<dbReference type="PROSITE" id="PS01234">
    <property type="entry name" value="GATB"/>
    <property type="match status" value="1"/>
</dbReference>
<dbReference type="HAMAP" id="MF_00121">
    <property type="entry name" value="GatB"/>
    <property type="match status" value="1"/>
</dbReference>
<dbReference type="GO" id="GO:0050567">
    <property type="term" value="F:glutaminyl-tRNA synthase (glutamine-hydrolyzing) activity"/>
    <property type="evidence" value="ECO:0007669"/>
    <property type="project" value="UniProtKB-UniRule"/>
</dbReference>
<gene>
    <name evidence="10" type="primary">gatB</name>
    <name evidence="12" type="ORF">A2390_00600</name>
</gene>
<protein>
    <recommendedName>
        <fullName evidence="10">Aspartyl/glutamyl-tRNA(Asn/Gln) amidotransferase subunit B</fullName>
        <shortName evidence="10">Asp/Glu-ADT subunit B</shortName>
        <ecNumber evidence="10">6.3.5.-</ecNumber>
    </recommendedName>
</protein>
<accession>A0A1G2CPC8</accession>
<evidence type="ECO:0000256" key="5">
    <source>
        <dbReference type="ARBA" id="ARBA00022840"/>
    </source>
</evidence>
<dbReference type="InterPro" id="IPR014746">
    <property type="entry name" value="Gln_synth/guanido_kin_cat_dom"/>
</dbReference>
<evidence type="ECO:0000313" key="12">
    <source>
        <dbReference type="EMBL" id="OGZ03199.1"/>
    </source>
</evidence>
<proteinExistence type="inferred from homology"/>
<dbReference type="FunFam" id="1.10.10.410:FF:000001">
    <property type="entry name" value="Aspartyl/glutamyl-tRNA(Asn/Gln) amidotransferase subunit B"/>
    <property type="match status" value="1"/>
</dbReference>
<dbReference type="SMART" id="SM00845">
    <property type="entry name" value="GatB_Yqey"/>
    <property type="match status" value="1"/>
</dbReference>
<dbReference type="GO" id="GO:0050566">
    <property type="term" value="F:asparaginyl-tRNA synthase (glutamine-hydrolyzing) activity"/>
    <property type="evidence" value="ECO:0007669"/>
    <property type="project" value="RHEA"/>
</dbReference>
<dbReference type="InterPro" id="IPR004413">
    <property type="entry name" value="GatB"/>
</dbReference>
<comment type="subunit">
    <text evidence="2 10">Heterotrimer of A, B and C subunits.</text>
</comment>
<keyword evidence="4 10" id="KW-0547">Nucleotide-binding</keyword>
<evidence type="ECO:0000256" key="9">
    <source>
        <dbReference type="ARBA" id="ARBA00047913"/>
    </source>
</evidence>
<feature type="domain" description="Asn/Gln amidotransferase" evidence="11">
    <location>
        <begin position="324"/>
        <end position="477"/>
    </location>
</feature>
<keyword evidence="5 10" id="KW-0067">ATP-binding</keyword>
<evidence type="ECO:0000256" key="10">
    <source>
        <dbReference type="HAMAP-Rule" id="MF_00121"/>
    </source>
</evidence>
<reference evidence="12 13" key="1">
    <citation type="journal article" date="2016" name="Nat. Commun.">
        <title>Thousands of microbial genomes shed light on interconnected biogeochemical processes in an aquifer system.</title>
        <authorList>
            <person name="Anantharaman K."/>
            <person name="Brown C.T."/>
            <person name="Hug L.A."/>
            <person name="Sharon I."/>
            <person name="Castelle C.J."/>
            <person name="Probst A.J."/>
            <person name="Thomas B.C."/>
            <person name="Singh A."/>
            <person name="Wilkins M.J."/>
            <person name="Karaoz U."/>
            <person name="Brodie E.L."/>
            <person name="Williams K.H."/>
            <person name="Hubbard S.S."/>
            <person name="Banfield J.F."/>
        </authorList>
    </citation>
    <scope>NUCLEOTIDE SEQUENCE [LARGE SCALE GENOMIC DNA]</scope>
</reference>
<dbReference type="InterPro" id="IPR018027">
    <property type="entry name" value="Asn/Gln_amidotransferase"/>
</dbReference>
<dbReference type="NCBIfam" id="NF004014">
    <property type="entry name" value="PRK05477.1-4"/>
    <property type="match status" value="1"/>
</dbReference>
<name>A0A1G2CPC8_9BACT</name>
<dbReference type="EC" id="6.3.5.-" evidence="10"/>
<dbReference type="NCBIfam" id="NF004012">
    <property type="entry name" value="PRK05477.1-2"/>
    <property type="match status" value="1"/>
</dbReference>
<dbReference type="Pfam" id="PF02637">
    <property type="entry name" value="GatB_Yqey"/>
    <property type="match status" value="1"/>
</dbReference>
<sequence>MSGKYEIVIGLEIHAELKTERKMFCGCLNNPDEKEPNKNVCPVCLAYPGTLPAANKKAVEEIIKIGIALKGEILPTAIFSRKNYFYPDLPKGYQITSQPNPFVLGGFIEIGDRKIEIDHIHLEEDTGTLAHRKDYSLVDFNRAGVPLMELVTKPCIESGFEARKFCEELQLILQYLEVSEANMEKGEMRCEVNISIREEGEKKFGTKVEIKNLNSFRAVEKSVEYEIERQKKVLEEGKRVIQETRGWDENKGETFSQREKEEAHDYRYFPEPDLPVFLTGDFELGRIKLGLPELPAGKRERLRREYNLIEEQTEILVNDKKLANFFEAAASELQVENTSVGYKTLYNYLVSDLIGLMNTKGVSFSELKITPENFVDLVSMIESGKIGSRVAKNVLLRMFETGADPKVVIVEEGLEQVSDEGRLRDVVLRVTGGNPNVVEDYKVGKEAGLKFLIGQAMKETRGKGNPEVLKKMFEKEIKKS</sequence>
<dbReference type="InterPro" id="IPR003789">
    <property type="entry name" value="Asn/Gln_tRNA_amidoTrase-B-like"/>
</dbReference>
<evidence type="ECO:0000256" key="7">
    <source>
        <dbReference type="ARBA" id="ARBA00024799"/>
    </source>
</evidence>
<dbReference type="Gene3D" id="1.10.150.380">
    <property type="entry name" value="GatB domain, N-terminal subdomain"/>
    <property type="match status" value="1"/>
</dbReference>
<dbReference type="InterPro" id="IPR042114">
    <property type="entry name" value="GatB_C_1"/>
</dbReference>
<dbReference type="SUPFAM" id="SSF89095">
    <property type="entry name" value="GatB/YqeY motif"/>
    <property type="match status" value="1"/>
</dbReference>
<dbReference type="InterPro" id="IPR006075">
    <property type="entry name" value="Asn/Gln-tRNA_Trfase_suB/E_cat"/>
</dbReference>
<dbReference type="AlphaFoldDB" id="A0A1G2CPC8"/>
<dbReference type="PANTHER" id="PTHR11659">
    <property type="entry name" value="GLUTAMYL-TRNA GLN AMIDOTRANSFERASE SUBUNIT B MITOCHONDRIAL AND PROKARYOTIC PET112-RELATED"/>
    <property type="match status" value="1"/>
</dbReference>
<keyword evidence="3 10" id="KW-0436">Ligase</keyword>
<dbReference type="Proteomes" id="UP000178599">
    <property type="component" value="Unassembled WGS sequence"/>
</dbReference>